<feature type="transmembrane region" description="Helical" evidence="3">
    <location>
        <begin position="33"/>
        <end position="61"/>
    </location>
</feature>
<keyword evidence="3" id="KW-0472">Membrane</keyword>
<dbReference type="GO" id="GO:0016780">
    <property type="term" value="F:phosphotransferase activity, for other substituted phosphate groups"/>
    <property type="evidence" value="ECO:0007669"/>
    <property type="project" value="InterPro"/>
</dbReference>
<dbReference type="Pfam" id="PF01066">
    <property type="entry name" value="CDP-OH_P_transf"/>
    <property type="match status" value="1"/>
</dbReference>
<keyword evidence="3" id="KW-1133">Transmembrane helix</keyword>
<dbReference type="EMBL" id="LN555523">
    <property type="protein sequence ID" value="CED93695.1"/>
    <property type="molecule type" value="Genomic_DNA"/>
</dbReference>
<feature type="transmembrane region" description="Helical" evidence="3">
    <location>
        <begin position="110"/>
        <end position="133"/>
    </location>
</feature>
<feature type="transmembrane region" description="Helical" evidence="3">
    <location>
        <begin position="153"/>
        <end position="183"/>
    </location>
</feature>
<evidence type="ECO:0000256" key="1">
    <source>
        <dbReference type="ARBA" id="ARBA00022679"/>
    </source>
</evidence>
<protein>
    <submittedName>
        <fullName evidence="4">CDP-alcohol phosphatidyltransferase</fullName>
    </submittedName>
</protein>
<evidence type="ECO:0000256" key="3">
    <source>
        <dbReference type="SAM" id="Phobius"/>
    </source>
</evidence>
<gene>
    <name evidence="4" type="ORF">CRIB_944</name>
</gene>
<organism evidence="4 5">
    <name type="scientific">Romboutsia ilealis</name>
    <dbReference type="NCBI Taxonomy" id="1115758"/>
    <lineage>
        <taxon>Bacteria</taxon>
        <taxon>Bacillati</taxon>
        <taxon>Bacillota</taxon>
        <taxon>Clostridia</taxon>
        <taxon>Peptostreptococcales</taxon>
        <taxon>Peptostreptococcaceae</taxon>
        <taxon>Romboutsia</taxon>
    </lineage>
</organism>
<reference evidence="4 5" key="1">
    <citation type="submission" date="2014-04" db="EMBL/GenBank/DDBJ databases">
        <authorList>
            <person name="Hornung B.V."/>
        </authorList>
    </citation>
    <scope>NUCLEOTIDE SEQUENCE [LARGE SCALE GENOMIC DNA]</scope>
    <source>
        <strain evidence="4 5">CRIB</strain>
    </source>
</reference>
<comment type="similarity">
    <text evidence="2">Belongs to the CDP-alcohol phosphatidyltransferase class-I family.</text>
</comment>
<dbReference type="InterPro" id="IPR043130">
    <property type="entry name" value="CDP-OH_PTrfase_TM_dom"/>
</dbReference>
<dbReference type="Proteomes" id="UP000245622">
    <property type="component" value="Chromosome 1"/>
</dbReference>
<sequence>MLDTHARKYVNPIIELGAKFLLKLKLTPNNVTILALLLGISTSIFLYFDMQVVAVIVLWISGYLDAVDGAMARRSNSSSSFGTLLDIVSDRIVEVGIVLVLGIKFVDLRYNFIVLTACILMSMTIFLTVGALSEKKGVKSFYYQAGVAERSEGFIFFSLMILFPSYLRIITNIFSILIIVTAIQRFLEAKRLLD</sequence>
<proteinExistence type="inferred from homology"/>
<dbReference type="InterPro" id="IPR000462">
    <property type="entry name" value="CDP-OH_P_trans"/>
</dbReference>
<dbReference type="GeneID" id="82205123"/>
<feature type="transmembrane region" description="Helical" evidence="3">
    <location>
        <begin position="81"/>
        <end position="103"/>
    </location>
</feature>
<dbReference type="Gene3D" id="1.20.120.1760">
    <property type="match status" value="1"/>
</dbReference>
<dbReference type="InterPro" id="IPR048254">
    <property type="entry name" value="CDP_ALCOHOL_P_TRANSF_CS"/>
</dbReference>
<dbReference type="GO" id="GO:0008654">
    <property type="term" value="P:phospholipid biosynthetic process"/>
    <property type="evidence" value="ECO:0007669"/>
    <property type="project" value="InterPro"/>
</dbReference>
<dbReference type="GO" id="GO:0016020">
    <property type="term" value="C:membrane"/>
    <property type="evidence" value="ECO:0007669"/>
    <property type="project" value="InterPro"/>
</dbReference>
<accession>A0A1V1I0G3</accession>
<name>A0A1V1I0G3_9FIRM</name>
<evidence type="ECO:0000256" key="2">
    <source>
        <dbReference type="RuleBase" id="RU003750"/>
    </source>
</evidence>
<keyword evidence="5" id="KW-1185">Reference proteome</keyword>
<dbReference type="PROSITE" id="PS00379">
    <property type="entry name" value="CDP_ALCOHOL_P_TRANSF"/>
    <property type="match status" value="1"/>
</dbReference>
<evidence type="ECO:0000313" key="4">
    <source>
        <dbReference type="EMBL" id="CED93695.1"/>
    </source>
</evidence>
<dbReference type="KEGG" id="ril:CRIB_944"/>
<keyword evidence="3" id="KW-0812">Transmembrane</keyword>
<dbReference type="RefSeq" id="WP_180703390.1">
    <property type="nucleotide sequence ID" value="NZ_CAJUCR010000003.1"/>
</dbReference>
<keyword evidence="1 2" id="KW-0808">Transferase</keyword>
<dbReference type="AlphaFoldDB" id="A0A1V1I0G3"/>
<evidence type="ECO:0000313" key="5">
    <source>
        <dbReference type="Proteomes" id="UP000245622"/>
    </source>
</evidence>